<keyword evidence="7" id="KW-0539">Nucleus</keyword>
<dbReference type="InterPro" id="IPR053826">
    <property type="entry name" value="WDR75"/>
</dbReference>
<dbReference type="GO" id="GO:2000234">
    <property type="term" value="P:positive regulation of rRNA processing"/>
    <property type="evidence" value="ECO:0007669"/>
    <property type="project" value="TreeGrafter"/>
</dbReference>
<keyword evidence="6" id="KW-0804">Transcription</keyword>
<dbReference type="EMBL" id="FN554974">
    <property type="protein sequence ID" value="CBH17825.1"/>
    <property type="molecule type" value="Genomic_DNA"/>
</dbReference>
<dbReference type="OrthoDB" id="4096at2759"/>
<organism evidence="9 10">
    <name type="scientific">Trypanosoma brucei gambiense (strain MHOM/CI/86/DAL972)</name>
    <dbReference type="NCBI Taxonomy" id="679716"/>
    <lineage>
        <taxon>Eukaryota</taxon>
        <taxon>Discoba</taxon>
        <taxon>Euglenozoa</taxon>
        <taxon>Kinetoplastea</taxon>
        <taxon>Metakinetoplastina</taxon>
        <taxon>Trypanosomatida</taxon>
        <taxon>Trypanosomatidae</taxon>
        <taxon>Trypanosoma</taxon>
    </lineage>
</organism>
<dbReference type="Proteomes" id="UP000002316">
    <property type="component" value="Chromosome 11"/>
</dbReference>
<sequence length="839" mass="93291">MVPKRTNIVFNVPCSEGRITRTLGMPTCIILFSPMFRRAYHTNLGNAHLYHPLHQPKFHRKDTNLRVQRKQGHRAHMTSPHLLTFSQEAVCVAEEFGVAFYAPKNLKKFQVERFNGVRIAGIYATKASDGGSHLHVVDVEANWFLVSLSRVEVVSSSSIELSEENSVKQSESSRHSEECARRLPNTEGILEAHFHEAGGVLHCVVLTRWGAYETVLTNTSRIVARNIISFPFEMRNCFMSVGRTSGLVVVCQRSEKWLRYSLFEQRDNERMRMFDSPVNVQSFAVNPISNSVVLGGTRGEMVLYPSITEKNYFSDHWHHTPLTALSFSIDGKAFYSGAREGMILVWNTSSYTYKKVSCGLGCINSIAVPTGNGSRVLLSCAESTIAVLDLLQMQVEKFVEGVQWSTDESCSGLVVSQWMGQPAVILTGLPNVVRVCDPFTQQAIYSLHISSQMETIPSPPRHGIQYVGLLNNNRTIVTYEEFSGVSLPSLLRFWAYSSDSKRHEESMTICSPHRSQVLALTTDDTQQRVFTLSGEAMKCWVECKEDLNDAHAIGKKTWGNQSSCVTPSRLVQDLIISHDGSLCFISDDNVHVYNVKALHPGQPWQRVITLTQHFSLSPLKNLTLLHECRALVATDAERVYFWSLAKPRRQATIWKDKGVGGKAAGITAMCGFSANSVLVATESCNLWELGAADVNEMGKVVGQANSATEHRITFMKPLSLLKQPDRIAVVDSVSGFRVMHVSLEGKGGVNVQQFERTTARDESNETLSSLKQYFQEAPVRSNNFDGADENASTILDRASQVAEAQKWLVGVLADSAYTAPPMSALLSSYLQRRAGVATF</sequence>
<evidence type="ECO:0000256" key="6">
    <source>
        <dbReference type="ARBA" id="ARBA00023163"/>
    </source>
</evidence>
<dbReference type="PANTHER" id="PTHR44215">
    <property type="entry name" value="WD REPEAT-CONTAINING PROTEIN 75"/>
    <property type="match status" value="1"/>
</dbReference>
<evidence type="ECO:0000256" key="3">
    <source>
        <dbReference type="ARBA" id="ARBA00022552"/>
    </source>
</evidence>
<dbReference type="InterPro" id="IPR015943">
    <property type="entry name" value="WD40/YVTN_repeat-like_dom_sf"/>
</dbReference>
<accession>D0A824</accession>
<dbReference type="GO" id="GO:0006364">
    <property type="term" value="P:rRNA processing"/>
    <property type="evidence" value="ECO:0007669"/>
    <property type="project" value="UniProtKB-KW"/>
</dbReference>
<dbReference type="AlphaFoldDB" id="D0A824"/>
<evidence type="ECO:0000256" key="7">
    <source>
        <dbReference type="ARBA" id="ARBA00023242"/>
    </source>
</evidence>
<reference evidence="10" key="1">
    <citation type="journal article" date="2010" name="PLoS Negl. Trop. Dis.">
        <title>The genome sequence of Trypanosoma brucei gambiense, causative agent of chronic human african trypanosomiasis.</title>
        <authorList>
            <person name="Jackson A.P."/>
            <person name="Sanders M."/>
            <person name="Berry A."/>
            <person name="McQuillan J."/>
            <person name="Aslett M.A."/>
            <person name="Quail M.A."/>
            <person name="Chukualim B."/>
            <person name="Capewell P."/>
            <person name="MacLeod A."/>
            <person name="Melville S.E."/>
            <person name="Gibson W."/>
            <person name="Barry J.D."/>
            <person name="Berriman M."/>
            <person name="Hertz-Fowler C."/>
        </authorList>
    </citation>
    <scope>NUCLEOTIDE SEQUENCE [LARGE SCALE GENOMIC DNA]</scope>
    <source>
        <strain evidence="10">MHOM/CI/86/DAL972</strain>
    </source>
</reference>
<evidence type="ECO:0000256" key="1">
    <source>
        <dbReference type="ARBA" id="ARBA00004604"/>
    </source>
</evidence>
<feature type="repeat" description="WD" evidence="8">
    <location>
        <begin position="318"/>
        <end position="356"/>
    </location>
</feature>
<evidence type="ECO:0000256" key="8">
    <source>
        <dbReference type="PROSITE-ProRule" id="PRU00221"/>
    </source>
</evidence>
<evidence type="ECO:0000313" key="10">
    <source>
        <dbReference type="Proteomes" id="UP000002316"/>
    </source>
</evidence>
<gene>
    <name evidence="9" type="ORF">TbgDal_XI9440</name>
</gene>
<name>D0A824_TRYB9</name>
<keyword evidence="4 8" id="KW-0853">WD repeat</keyword>
<dbReference type="PROSITE" id="PS50082">
    <property type="entry name" value="WD_REPEATS_2"/>
    <property type="match status" value="1"/>
</dbReference>
<dbReference type="GO" id="GO:0003723">
    <property type="term" value="F:RNA binding"/>
    <property type="evidence" value="ECO:0007669"/>
    <property type="project" value="InterPro"/>
</dbReference>
<dbReference type="SUPFAM" id="SSF101908">
    <property type="entry name" value="Putative isomerase YbhE"/>
    <property type="match status" value="1"/>
</dbReference>
<keyword evidence="3" id="KW-0698">rRNA processing</keyword>
<evidence type="ECO:0000256" key="4">
    <source>
        <dbReference type="ARBA" id="ARBA00022574"/>
    </source>
</evidence>
<keyword evidence="2" id="KW-0690">Ribosome biogenesis</keyword>
<proteinExistence type="predicted"/>
<dbReference type="GeneID" id="23867989"/>
<dbReference type="RefSeq" id="XP_011780089.1">
    <property type="nucleotide sequence ID" value="XM_011781787.1"/>
</dbReference>
<dbReference type="GO" id="GO:0032040">
    <property type="term" value="C:small-subunit processome"/>
    <property type="evidence" value="ECO:0007669"/>
    <property type="project" value="InterPro"/>
</dbReference>
<keyword evidence="5" id="KW-0677">Repeat</keyword>
<evidence type="ECO:0000256" key="5">
    <source>
        <dbReference type="ARBA" id="ARBA00022737"/>
    </source>
</evidence>
<dbReference type="PANTHER" id="PTHR44215:SF1">
    <property type="entry name" value="WD REPEAT-CONTAINING PROTEIN 75"/>
    <property type="match status" value="1"/>
</dbReference>
<evidence type="ECO:0000313" key="9">
    <source>
        <dbReference type="EMBL" id="CBH17825.1"/>
    </source>
</evidence>
<protein>
    <submittedName>
        <fullName evidence="9">Uncharacterized protein</fullName>
    </submittedName>
</protein>
<dbReference type="KEGG" id="tbg:TbgDal_XI9440"/>
<comment type="subcellular location">
    <subcellularLocation>
        <location evidence="1">Nucleus</location>
        <location evidence="1">Nucleolus</location>
    </subcellularLocation>
</comment>
<dbReference type="InterPro" id="IPR001680">
    <property type="entry name" value="WD40_rpt"/>
</dbReference>
<dbReference type="VEuPathDB" id="TriTrypDB:Tbg972.11.9440"/>
<evidence type="ECO:0000256" key="2">
    <source>
        <dbReference type="ARBA" id="ARBA00022517"/>
    </source>
</evidence>
<dbReference type="Gene3D" id="2.130.10.10">
    <property type="entry name" value="YVTN repeat-like/Quinoprotein amine dehydrogenase"/>
    <property type="match status" value="1"/>
</dbReference>
<dbReference type="GO" id="GO:0045943">
    <property type="term" value="P:positive regulation of transcription by RNA polymerase I"/>
    <property type="evidence" value="ECO:0007669"/>
    <property type="project" value="InterPro"/>
</dbReference>